<protein>
    <submittedName>
        <fullName evidence="1">28595_t:CDS:1</fullName>
    </submittedName>
</protein>
<comment type="caution">
    <text evidence="1">The sequence shown here is derived from an EMBL/GenBank/DDBJ whole genome shotgun (WGS) entry which is preliminary data.</text>
</comment>
<evidence type="ECO:0000313" key="2">
    <source>
        <dbReference type="Proteomes" id="UP000789920"/>
    </source>
</evidence>
<sequence>QLSSKEIEYRVNEYQIGQPKGALTILDKKNNFIGFILSKPKLEKKGRSEIVYALSQKYWGNSIRHSVLSKMVNEWGPEVHRIGLGENFDKQNNQRIQEIFQFNGKELEQFYTTVRPINITS</sequence>
<keyword evidence="2" id="KW-1185">Reference proteome</keyword>
<organism evidence="1 2">
    <name type="scientific">Racocetra persica</name>
    <dbReference type="NCBI Taxonomy" id="160502"/>
    <lineage>
        <taxon>Eukaryota</taxon>
        <taxon>Fungi</taxon>
        <taxon>Fungi incertae sedis</taxon>
        <taxon>Mucoromycota</taxon>
        <taxon>Glomeromycotina</taxon>
        <taxon>Glomeromycetes</taxon>
        <taxon>Diversisporales</taxon>
        <taxon>Gigasporaceae</taxon>
        <taxon>Racocetra</taxon>
    </lineage>
</organism>
<gene>
    <name evidence="1" type="ORF">RPERSI_LOCUS19024</name>
</gene>
<feature type="non-terminal residue" evidence="1">
    <location>
        <position position="1"/>
    </location>
</feature>
<name>A0ACA9REV2_9GLOM</name>
<evidence type="ECO:0000313" key="1">
    <source>
        <dbReference type="EMBL" id="CAG8790311.1"/>
    </source>
</evidence>
<dbReference type="EMBL" id="CAJVQC010051407">
    <property type="protein sequence ID" value="CAG8790311.1"/>
    <property type="molecule type" value="Genomic_DNA"/>
</dbReference>
<dbReference type="Proteomes" id="UP000789920">
    <property type="component" value="Unassembled WGS sequence"/>
</dbReference>
<reference evidence="1" key="1">
    <citation type="submission" date="2021-06" db="EMBL/GenBank/DDBJ databases">
        <authorList>
            <person name="Kallberg Y."/>
            <person name="Tangrot J."/>
            <person name="Rosling A."/>
        </authorList>
    </citation>
    <scope>NUCLEOTIDE SEQUENCE</scope>
    <source>
        <strain evidence="1">MA461A</strain>
    </source>
</reference>
<accession>A0ACA9REV2</accession>
<proteinExistence type="predicted"/>